<dbReference type="EMBL" id="FTNK01000005">
    <property type="protein sequence ID" value="SIQ95741.1"/>
    <property type="molecule type" value="Genomic_DNA"/>
</dbReference>
<dbReference type="RefSeq" id="WP_068587079.1">
    <property type="nucleotide sequence ID" value="NZ_FTNK01000005.1"/>
</dbReference>
<gene>
    <name evidence="1" type="ORF">SAMN05421578_105218</name>
</gene>
<comment type="caution">
    <text evidence="1">The sequence shown here is derived from an EMBL/GenBank/DDBJ whole genome shotgun (WGS) entry which is preliminary data.</text>
</comment>
<sequence>MNKKEGVNIEELKQVLAFADQITEVAMYVDPKMNNHTSRWGQFVAFRGDAHRIMDDATASQIEVDQALWLLLYGITEIGQKYVADGAPVLFLVNGSPSSTFH</sequence>
<accession>A0ABY1JXW6</accession>
<proteinExistence type="predicted"/>
<keyword evidence="2" id="KW-1185">Reference proteome</keyword>
<name>A0ABY1JXW6_9BACL</name>
<protein>
    <submittedName>
        <fullName evidence="1">Uncharacterized protein</fullName>
    </submittedName>
</protein>
<dbReference type="Proteomes" id="UP000186666">
    <property type="component" value="Unassembled WGS sequence"/>
</dbReference>
<reference evidence="1 2" key="1">
    <citation type="submission" date="2017-01" db="EMBL/GenBank/DDBJ databases">
        <authorList>
            <person name="Varghese N."/>
            <person name="Submissions S."/>
        </authorList>
    </citation>
    <scope>NUCLEOTIDE SEQUENCE [LARGE SCALE GENOMIC DNA]</scope>
    <source>
        <strain evidence="1 2">ATCC 23464</strain>
    </source>
</reference>
<evidence type="ECO:0000313" key="2">
    <source>
        <dbReference type="Proteomes" id="UP000186666"/>
    </source>
</evidence>
<evidence type="ECO:0000313" key="1">
    <source>
        <dbReference type="EMBL" id="SIQ95741.1"/>
    </source>
</evidence>
<organism evidence="1 2">
    <name type="scientific">Paenibacillus macquariensis</name>
    <dbReference type="NCBI Taxonomy" id="948756"/>
    <lineage>
        <taxon>Bacteria</taxon>
        <taxon>Bacillati</taxon>
        <taxon>Bacillota</taxon>
        <taxon>Bacilli</taxon>
        <taxon>Bacillales</taxon>
        <taxon>Paenibacillaceae</taxon>
        <taxon>Paenibacillus</taxon>
    </lineage>
</organism>